<dbReference type="SUPFAM" id="SSF52218">
    <property type="entry name" value="Flavoproteins"/>
    <property type="match status" value="1"/>
</dbReference>
<dbReference type="EMBL" id="BAAATD010000005">
    <property type="protein sequence ID" value="GAA2604846.1"/>
    <property type="molecule type" value="Genomic_DNA"/>
</dbReference>
<dbReference type="Gene3D" id="3.40.50.360">
    <property type="match status" value="1"/>
</dbReference>
<dbReference type="PANTHER" id="PTHR30543:SF21">
    <property type="entry name" value="NAD(P)H-DEPENDENT FMN REDUCTASE LOT6"/>
    <property type="match status" value="1"/>
</dbReference>
<dbReference type="InterPro" id="IPR050712">
    <property type="entry name" value="NAD(P)H-dep_reductase"/>
</dbReference>
<feature type="domain" description="NADPH-dependent FMN reductase-like" evidence="1">
    <location>
        <begin position="7"/>
        <end position="153"/>
    </location>
</feature>
<dbReference type="InterPro" id="IPR029039">
    <property type="entry name" value="Flavoprotein-like_sf"/>
</dbReference>
<protein>
    <submittedName>
        <fullName evidence="2">NAD(P)H-dependent oxidoreductase</fullName>
    </submittedName>
</protein>
<gene>
    <name evidence="2" type="ORF">GCM10010411_43750</name>
</gene>
<comment type="caution">
    <text evidence="2">The sequence shown here is derived from an EMBL/GenBank/DDBJ whole genome shotgun (WGS) entry which is preliminary data.</text>
</comment>
<accession>A0ABP6C6J3</accession>
<dbReference type="PANTHER" id="PTHR30543">
    <property type="entry name" value="CHROMATE REDUCTASE"/>
    <property type="match status" value="1"/>
</dbReference>
<evidence type="ECO:0000313" key="2">
    <source>
        <dbReference type="EMBL" id="GAA2604846.1"/>
    </source>
</evidence>
<keyword evidence="3" id="KW-1185">Reference proteome</keyword>
<name>A0ABP6C6J3_9ACTN</name>
<organism evidence="2 3">
    <name type="scientific">Actinomadura fulvescens</name>
    <dbReference type="NCBI Taxonomy" id="46160"/>
    <lineage>
        <taxon>Bacteria</taxon>
        <taxon>Bacillati</taxon>
        <taxon>Actinomycetota</taxon>
        <taxon>Actinomycetes</taxon>
        <taxon>Streptosporangiales</taxon>
        <taxon>Thermomonosporaceae</taxon>
        <taxon>Actinomadura</taxon>
    </lineage>
</organism>
<dbReference type="InterPro" id="IPR005025">
    <property type="entry name" value="FMN_Rdtase-like_dom"/>
</dbReference>
<evidence type="ECO:0000259" key="1">
    <source>
        <dbReference type="Pfam" id="PF03358"/>
    </source>
</evidence>
<dbReference type="RefSeq" id="WP_344543555.1">
    <property type="nucleotide sequence ID" value="NZ_BAAATD010000005.1"/>
</dbReference>
<reference evidence="3" key="1">
    <citation type="journal article" date="2019" name="Int. J. Syst. Evol. Microbiol.">
        <title>The Global Catalogue of Microorganisms (GCM) 10K type strain sequencing project: providing services to taxonomists for standard genome sequencing and annotation.</title>
        <authorList>
            <consortium name="The Broad Institute Genomics Platform"/>
            <consortium name="The Broad Institute Genome Sequencing Center for Infectious Disease"/>
            <person name="Wu L."/>
            <person name="Ma J."/>
        </authorList>
    </citation>
    <scope>NUCLEOTIDE SEQUENCE [LARGE SCALE GENOMIC DNA]</scope>
    <source>
        <strain evidence="3">JCM 6833</strain>
    </source>
</reference>
<proteinExistence type="predicted"/>
<sequence>MPEKKLRLLVIVGSVRGGRLAPTVGHWFAGEAEKFGEFEIDLLDLADIDLPLAMPAYGAEPPPEVKAIKEPLTERVTRADAYVVVTPEYNHSFPAALKNMIDWHLTEWAAKPVGFVSYGGVSGGLRATEHLRGVFAELHTVTVRETVSFTDAWGHWDHSGNWPKEPEPCNAAAKKLLGQLHWWAQVLADAKEKVPYPA</sequence>
<evidence type="ECO:0000313" key="3">
    <source>
        <dbReference type="Proteomes" id="UP001501509"/>
    </source>
</evidence>
<dbReference type="Pfam" id="PF03358">
    <property type="entry name" value="FMN_red"/>
    <property type="match status" value="1"/>
</dbReference>
<dbReference type="Proteomes" id="UP001501509">
    <property type="component" value="Unassembled WGS sequence"/>
</dbReference>